<name>A0A538S6W7_UNCEI</name>
<dbReference type="PANTHER" id="PTHR43343">
    <property type="entry name" value="PEPTIDASE S12"/>
    <property type="match status" value="1"/>
</dbReference>
<dbReference type="GO" id="GO:0006508">
    <property type="term" value="P:proteolysis"/>
    <property type="evidence" value="ECO:0007669"/>
    <property type="project" value="UniProtKB-KW"/>
</dbReference>
<evidence type="ECO:0000256" key="2">
    <source>
        <dbReference type="ARBA" id="ARBA00022801"/>
    </source>
</evidence>
<dbReference type="InterPro" id="IPR001478">
    <property type="entry name" value="PDZ"/>
</dbReference>
<dbReference type="SUPFAM" id="SSF50494">
    <property type="entry name" value="Trypsin-like serine proteases"/>
    <property type="match status" value="1"/>
</dbReference>
<dbReference type="PANTHER" id="PTHR43343:SF3">
    <property type="entry name" value="PROTEASE DO-LIKE 8, CHLOROPLASTIC"/>
    <property type="match status" value="1"/>
</dbReference>
<dbReference type="PRINTS" id="PR00834">
    <property type="entry name" value="PROTEASES2C"/>
</dbReference>
<dbReference type="Pfam" id="PF13365">
    <property type="entry name" value="Trypsin_2"/>
    <property type="match status" value="1"/>
</dbReference>
<dbReference type="InterPro" id="IPR036034">
    <property type="entry name" value="PDZ_sf"/>
</dbReference>
<reference evidence="4 5" key="1">
    <citation type="journal article" date="2019" name="Nat. Microbiol.">
        <title>Mediterranean grassland soil C-N compound turnover is dependent on rainfall and depth, and is mediated by genomically divergent microorganisms.</title>
        <authorList>
            <person name="Diamond S."/>
            <person name="Andeer P.F."/>
            <person name="Li Z."/>
            <person name="Crits-Christoph A."/>
            <person name="Burstein D."/>
            <person name="Anantharaman K."/>
            <person name="Lane K.R."/>
            <person name="Thomas B.C."/>
            <person name="Pan C."/>
            <person name="Northen T.R."/>
            <person name="Banfield J.F."/>
        </authorList>
    </citation>
    <scope>NUCLEOTIDE SEQUENCE [LARGE SCALE GENOMIC DNA]</scope>
    <source>
        <strain evidence="4">WS_1</strain>
    </source>
</reference>
<dbReference type="InterPro" id="IPR001940">
    <property type="entry name" value="Peptidase_S1C"/>
</dbReference>
<dbReference type="AlphaFoldDB" id="A0A538S6W7"/>
<protein>
    <submittedName>
        <fullName evidence="4">Trypsin-like serine protease</fullName>
    </submittedName>
</protein>
<dbReference type="Gene3D" id="2.40.10.120">
    <property type="match status" value="1"/>
</dbReference>
<evidence type="ECO:0000313" key="4">
    <source>
        <dbReference type="EMBL" id="TMQ47127.1"/>
    </source>
</evidence>
<dbReference type="SUPFAM" id="SSF50156">
    <property type="entry name" value="PDZ domain-like"/>
    <property type="match status" value="1"/>
</dbReference>
<dbReference type="Proteomes" id="UP000316292">
    <property type="component" value="Unassembled WGS sequence"/>
</dbReference>
<dbReference type="EMBL" id="VBOR01000126">
    <property type="protein sequence ID" value="TMQ47127.1"/>
    <property type="molecule type" value="Genomic_DNA"/>
</dbReference>
<dbReference type="GO" id="GO:0004252">
    <property type="term" value="F:serine-type endopeptidase activity"/>
    <property type="evidence" value="ECO:0007669"/>
    <property type="project" value="InterPro"/>
</dbReference>
<keyword evidence="1 4" id="KW-0645">Protease</keyword>
<gene>
    <name evidence="4" type="ORF">E6K71_10860</name>
</gene>
<evidence type="ECO:0000259" key="3">
    <source>
        <dbReference type="PROSITE" id="PS50106"/>
    </source>
</evidence>
<organism evidence="4 5">
    <name type="scientific">Eiseniibacteriota bacterium</name>
    <dbReference type="NCBI Taxonomy" id="2212470"/>
    <lineage>
        <taxon>Bacteria</taxon>
        <taxon>Candidatus Eiseniibacteriota</taxon>
    </lineage>
</organism>
<comment type="caution">
    <text evidence="4">The sequence shown here is derived from an EMBL/GenBank/DDBJ whole genome shotgun (WGS) entry which is preliminary data.</text>
</comment>
<sequence length="326" mass="33978">MAAPDDTIILDAYSQAVVDAVGRVSPSVVNIETRRAAPKGREPRDPRGLGGSASGFLFTPDGFILTNSHVVHDAESIQVTREDGQVREARLIGDDPETDLAVVRIGPDSLNPATLGDSAAIRVGQVAIAIGNPYGFQTTVTAGVVSALGRSLRAQSGRLIDNVIQTDAALNPGNSGGPLVDSRGDVIGVNTAVIMPAQGICFAIAINNAKFVASRLIRDGKVTRSYIGVGGQTVPVARRVSRFHQLSVESGVLVVSLEQGGPAEKAGVRLGDRIVAFNGQPVGGIDALQLLLTEQQVGVPSKITVLRLTEKLDFEVTPVLSPSGTR</sequence>
<dbReference type="SMART" id="SM00228">
    <property type="entry name" value="PDZ"/>
    <property type="match status" value="1"/>
</dbReference>
<dbReference type="Gene3D" id="2.30.42.10">
    <property type="match status" value="1"/>
</dbReference>
<dbReference type="Pfam" id="PF13180">
    <property type="entry name" value="PDZ_2"/>
    <property type="match status" value="1"/>
</dbReference>
<evidence type="ECO:0000256" key="1">
    <source>
        <dbReference type="ARBA" id="ARBA00022670"/>
    </source>
</evidence>
<keyword evidence="2" id="KW-0378">Hydrolase</keyword>
<dbReference type="PROSITE" id="PS50106">
    <property type="entry name" value="PDZ"/>
    <property type="match status" value="1"/>
</dbReference>
<proteinExistence type="predicted"/>
<dbReference type="InterPro" id="IPR051201">
    <property type="entry name" value="Chloro_Bact_Ser_Proteases"/>
</dbReference>
<feature type="domain" description="PDZ" evidence="3">
    <location>
        <begin position="233"/>
        <end position="309"/>
    </location>
</feature>
<evidence type="ECO:0000313" key="5">
    <source>
        <dbReference type="Proteomes" id="UP000316292"/>
    </source>
</evidence>
<dbReference type="InterPro" id="IPR009003">
    <property type="entry name" value="Peptidase_S1_PA"/>
</dbReference>
<accession>A0A538S6W7</accession>